<feature type="transmembrane region" description="Helical" evidence="3">
    <location>
        <begin position="108"/>
        <end position="125"/>
    </location>
</feature>
<comment type="catalytic activity">
    <reaction evidence="2">
        <text>2 GTP = 3',3'-c-di-GMP + 2 diphosphate</text>
        <dbReference type="Rhea" id="RHEA:24898"/>
        <dbReference type="ChEBI" id="CHEBI:33019"/>
        <dbReference type="ChEBI" id="CHEBI:37565"/>
        <dbReference type="ChEBI" id="CHEBI:58805"/>
        <dbReference type="EC" id="2.7.7.65"/>
    </reaction>
</comment>
<dbReference type="NCBIfam" id="TIGR00254">
    <property type="entry name" value="GGDEF"/>
    <property type="match status" value="1"/>
</dbReference>
<proteinExistence type="predicted"/>
<dbReference type="PANTHER" id="PTHR45138">
    <property type="entry name" value="REGULATORY COMPONENTS OF SENSORY TRANSDUCTION SYSTEM"/>
    <property type="match status" value="1"/>
</dbReference>
<evidence type="ECO:0000256" key="1">
    <source>
        <dbReference type="ARBA" id="ARBA00012528"/>
    </source>
</evidence>
<gene>
    <name evidence="5" type="ORF">GHC57_09695</name>
</gene>
<dbReference type="SMART" id="SM00267">
    <property type="entry name" value="GGDEF"/>
    <property type="match status" value="1"/>
</dbReference>
<keyword evidence="3" id="KW-1133">Transmembrane helix</keyword>
<feature type="transmembrane region" description="Helical" evidence="3">
    <location>
        <begin position="12"/>
        <end position="29"/>
    </location>
</feature>
<evidence type="ECO:0000313" key="5">
    <source>
        <dbReference type="EMBL" id="MQX36788.1"/>
    </source>
</evidence>
<dbReference type="InterPro" id="IPR029787">
    <property type="entry name" value="Nucleotide_cyclase"/>
</dbReference>
<keyword evidence="6" id="KW-1185">Reference proteome</keyword>
<evidence type="ECO:0000256" key="3">
    <source>
        <dbReference type="SAM" id="Phobius"/>
    </source>
</evidence>
<keyword evidence="3" id="KW-0812">Transmembrane</keyword>
<evidence type="ECO:0000259" key="4">
    <source>
        <dbReference type="PROSITE" id="PS50887"/>
    </source>
</evidence>
<dbReference type="SUPFAM" id="SSF55073">
    <property type="entry name" value="Nucleotide cyclase"/>
    <property type="match status" value="1"/>
</dbReference>
<dbReference type="AlphaFoldDB" id="A0A7X2D3G6"/>
<feature type="transmembrane region" description="Helical" evidence="3">
    <location>
        <begin position="67"/>
        <end position="93"/>
    </location>
</feature>
<dbReference type="GO" id="GO:0052621">
    <property type="term" value="F:diguanylate cyclase activity"/>
    <property type="evidence" value="ECO:0007669"/>
    <property type="project" value="UniProtKB-EC"/>
</dbReference>
<dbReference type="InterPro" id="IPR000160">
    <property type="entry name" value="GGDEF_dom"/>
</dbReference>
<dbReference type="GO" id="GO:0043709">
    <property type="term" value="P:cell adhesion involved in single-species biofilm formation"/>
    <property type="evidence" value="ECO:0007669"/>
    <property type="project" value="TreeGrafter"/>
</dbReference>
<dbReference type="PANTHER" id="PTHR45138:SF9">
    <property type="entry name" value="DIGUANYLATE CYCLASE DGCM-RELATED"/>
    <property type="match status" value="1"/>
</dbReference>
<dbReference type="EC" id="2.7.7.65" evidence="1"/>
<dbReference type="Proteomes" id="UP000434582">
    <property type="component" value="Unassembled WGS sequence"/>
</dbReference>
<name>A0A7X2D3G6_9PROT</name>
<dbReference type="FunFam" id="3.30.70.270:FF:000001">
    <property type="entry name" value="Diguanylate cyclase domain protein"/>
    <property type="match status" value="1"/>
</dbReference>
<evidence type="ECO:0000313" key="6">
    <source>
        <dbReference type="Proteomes" id="UP000434582"/>
    </source>
</evidence>
<accession>A0A7X2D3G6</accession>
<dbReference type="InterPro" id="IPR050469">
    <property type="entry name" value="Diguanylate_Cyclase"/>
</dbReference>
<organism evidence="5 6">
    <name type="scientific">Roseospira navarrensis</name>
    <dbReference type="NCBI Taxonomy" id="140058"/>
    <lineage>
        <taxon>Bacteria</taxon>
        <taxon>Pseudomonadati</taxon>
        <taxon>Pseudomonadota</taxon>
        <taxon>Alphaproteobacteria</taxon>
        <taxon>Rhodospirillales</taxon>
        <taxon>Rhodospirillaceae</taxon>
        <taxon>Roseospira</taxon>
    </lineage>
</organism>
<feature type="domain" description="GGDEF" evidence="4">
    <location>
        <begin position="194"/>
        <end position="323"/>
    </location>
</feature>
<dbReference type="CDD" id="cd01949">
    <property type="entry name" value="GGDEF"/>
    <property type="match status" value="1"/>
</dbReference>
<comment type="caution">
    <text evidence="5">The sequence shown here is derived from an EMBL/GenBank/DDBJ whole genome shotgun (WGS) entry which is preliminary data.</text>
</comment>
<protein>
    <recommendedName>
        <fullName evidence="1">diguanylate cyclase</fullName>
        <ecNumber evidence="1">2.7.7.65</ecNumber>
    </recommendedName>
</protein>
<dbReference type="GO" id="GO:0005886">
    <property type="term" value="C:plasma membrane"/>
    <property type="evidence" value="ECO:0007669"/>
    <property type="project" value="TreeGrafter"/>
</dbReference>
<dbReference type="InterPro" id="IPR043128">
    <property type="entry name" value="Rev_trsase/Diguanyl_cyclase"/>
</dbReference>
<keyword evidence="3" id="KW-0472">Membrane</keyword>
<dbReference type="PROSITE" id="PS50887">
    <property type="entry name" value="GGDEF"/>
    <property type="match status" value="1"/>
</dbReference>
<dbReference type="EMBL" id="WIVE01000026">
    <property type="protein sequence ID" value="MQX36788.1"/>
    <property type="molecule type" value="Genomic_DNA"/>
</dbReference>
<dbReference type="Gene3D" id="3.30.70.270">
    <property type="match status" value="1"/>
</dbReference>
<feature type="transmembrane region" description="Helical" evidence="3">
    <location>
        <begin position="35"/>
        <end position="55"/>
    </location>
</feature>
<reference evidence="5 6" key="1">
    <citation type="submission" date="2019-10" db="EMBL/GenBank/DDBJ databases">
        <title>Draft whole-genome sequence of the purple nonsulfur photosynthetic bacterium Roseospira navarrensis DSM 15114.</title>
        <authorList>
            <person name="Kyndt J.A."/>
            <person name="Meyer T.E."/>
        </authorList>
    </citation>
    <scope>NUCLEOTIDE SEQUENCE [LARGE SCALE GENOMIC DNA]</scope>
    <source>
        <strain evidence="5 6">DSM 15114</strain>
    </source>
</reference>
<dbReference type="Pfam" id="PF00990">
    <property type="entry name" value="GGDEF"/>
    <property type="match status" value="1"/>
</dbReference>
<dbReference type="GO" id="GO:1902201">
    <property type="term" value="P:negative regulation of bacterial-type flagellum-dependent cell motility"/>
    <property type="evidence" value="ECO:0007669"/>
    <property type="project" value="TreeGrafter"/>
</dbReference>
<evidence type="ECO:0000256" key="2">
    <source>
        <dbReference type="ARBA" id="ARBA00034247"/>
    </source>
</evidence>
<sequence length="332" mass="37164">MHAARDFRIRTYMLLGVSSAPVLLAFSIYDVIRGQYLFGGIIAAFALAIAANTAYIHRTGRVKIPFAVMNVVGLLTLAWGIQFVGHAAALWAYPLAIVNCFVSERRRARIMMAAGMLLLIPLVLLEAPMDHGVRFALTYPLTCWFSDLAVSILEKLQHQLNEFAIRDPLTGAYNRRCFDFRLDEAIEQSRRDLGAVSLISFDIDHFKAINDQFGHDAGDDVLVHLVRTVRARLRKVDALFRMGGEEFMVLCRGTTPQQAQHLAEALRREVMECRPRPDLPVTISLGVVQYDDRLGRAEGLRRVDQNLYAAKQTGRNTVWPPAESAESELPAA</sequence>
<dbReference type="OrthoDB" id="7366409at2"/>